<keyword evidence="3" id="KW-1185">Reference proteome</keyword>
<protein>
    <submittedName>
        <fullName evidence="2">Putative restriction endonuclease</fullName>
    </submittedName>
</protein>
<organism evidence="2 3">
    <name type="scientific">Thiobaca trueperi</name>
    <dbReference type="NCBI Taxonomy" id="127458"/>
    <lineage>
        <taxon>Bacteria</taxon>
        <taxon>Pseudomonadati</taxon>
        <taxon>Pseudomonadota</taxon>
        <taxon>Gammaproteobacteria</taxon>
        <taxon>Chromatiales</taxon>
        <taxon>Chromatiaceae</taxon>
        <taxon>Thiobaca</taxon>
    </lineage>
</organism>
<evidence type="ECO:0000259" key="1">
    <source>
        <dbReference type="Pfam" id="PF05685"/>
    </source>
</evidence>
<dbReference type="Pfam" id="PF05685">
    <property type="entry name" value="Uma2"/>
    <property type="match status" value="1"/>
</dbReference>
<dbReference type="PANTHER" id="PTHR36558">
    <property type="entry name" value="GLR1098 PROTEIN"/>
    <property type="match status" value="1"/>
</dbReference>
<proteinExistence type="predicted"/>
<dbReference type="PANTHER" id="PTHR36558:SF1">
    <property type="entry name" value="RESTRICTION ENDONUCLEASE DOMAIN-CONTAINING PROTEIN-RELATED"/>
    <property type="match status" value="1"/>
</dbReference>
<dbReference type="EMBL" id="SMAO01000004">
    <property type="protein sequence ID" value="TCT21493.1"/>
    <property type="molecule type" value="Genomic_DNA"/>
</dbReference>
<keyword evidence="2" id="KW-0378">Hydrolase</keyword>
<dbReference type="GO" id="GO:0004519">
    <property type="term" value="F:endonuclease activity"/>
    <property type="evidence" value="ECO:0007669"/>
    <property type="project" value="UniProtKB-KW"/>
</dbReference>
<keyword evidence="2" id="KW-0255">Endonuclease</keyword>
<dbReference type="InterPro" id="IPR012296">
    <property type="entry name" value="Nuclease_put_TT1808"/>
</dbReference>
<dbReference type="CDD" id="cd06260">
    <property type="entry name" value="DUF820-like"/>
    <property type="match status" value="1"/>
</dbReference>
<sequence length="101" mass="11339">MSLQPQPYYSFEDYLAAERECIDEKHEYVAGQVFAMTGASYNHNVISANLARKLGNQLESRPCVALSSDMRLRIEIAEPAPIRMSWCSAMNRPFMTGAGMC</sequence>
<name>A0A4R3N348_9GAMM</name>
<dbReference type="InterPro" id="IPR011335">
    <property type="entry name" value="Restrct_endonuc-II-like"/>
</dbReference>
<dbReference type="Gene3D" id="3.90.1570.10">
    <property type="entry name" value="tt1808, chain A"/>
    <property type="match status" value="1"/>
</dbReference>
<dbReference type="InterPro" id="IPR008538">
    <property type="entry name" value="Uma2"/>
</dbReference>
<dbReference type="RefSeq" id="WP_243651584.1">
    <property type="nucleotide sequence ID" value="NZ_SMAO01000004.1"/>
</dbReference>
<keyword evidence="2" id="KW-0540">Nuclease</keyword>
<evidence type="ECO:0000313" key="3">
    <source>
        <dbReference type="Proteomes" id="UP000295717"/>
    </source>
</evidence>
<dbReference type="AlphaFoldDB" id="A0A4R3N348"/>
<dbReference type="SUPFAM" id="SSF52980">
    <property type="entry name" value="Restriction endonuclease-like"/>
    <property type="match status" value="1"/>
</dbReference>
<accession>A0A4R3N348</accession>
<comment type="caution">
    <text evidence="2">The sequence shown here is derived from an EMBL/GenBank/DDBJ whole genome shotgun (WGS) entry which is preliminary data.</text>
</comment>
<feature type="domain" description="Putative restriction endonuclease" evidence="1">
    <location>
        <begin position="11"/>
        <end position="80"/>
    </location>
</feature>
<gene>
    <name evidence="2" type="ORF">EDC35_104352</name>
</gene>
<evidence type="ECO:0000313" key="2">
    <source>
        <dbReference type="EMBL" id="TCT21493.1"/>
    </source>
</evidence>
<reference evidence="2 3" key="1">
    <citation type="submission" date="2019-03" db="EMBL/GenBank/DDBJ databases">
        <title>Genomic Encyclopedia of Type Strains, Phase IV (KMG-IV): sequencing the most valuable type-strain genomes for metagenomic binning, comparative biology and taxonomic classification.</title>
        <authorList>
            <person name="Goeker M."/>
        </authorList>
    </citation>
    <scope>NUCLEOTIDE SEQUENCE [LARGE SCALE GENOMIC DNA]</scope>
    <source>
        <strain evidence="2 3">DSM 13587</strain>
    </source>
</reference>
<dbReference type="Proteomes" id="UP000295717">
    <property type="component" value="Unassembled WGS sequence"/>
</dbReference>